<dbReference type="OrthoDB" id="6419989at2759"/>
<proteinExistence type="predicted"/>
<dbReference type="PROSITE" id="PS50835">
    <property type="entry name" value="IG_LIKE"/>
    <property type="match status" value="1"/>
</dbReference>
<gene>
    <name evidence="1" type="ORF">LSAA_15123</name>
</gene>
<reference evidence="1" key="1">
    <citation type="submission" date="2021-02" db="EMBL/GenBank/DDBJ databases">
        <authorList>
            <person name="Bekaert M."/>
        </authorList>
    </citation>
    <scope>NUCLEOTIDE SEQUENCE</scope>
    <source>
        <strain evidence="1">IoA-00</strain>
    </source>
</reference>
<dbReference type="Gene3D" id="2.60.40.10">
    <property type="entry name" value="Immunoglobulins"/>
    <property type="match status" value="1"/>
</dbReference>
<dbReference type="SUPFAM" id="SSF48726">
    <property type="entry name" value="Immunoglobulin"/>
    <property type="match status" value="1"/>
</dbReference>
<keyword evidence="2" id="KW-1185">Reference proteome</keyword>
<dbReference type="EMBL" id="HG994588">
    <property type="protein sequence ID" value="CAF3045434.1"/>
    <property type="molecule type" value="Genomic_DNA"/>
</dbReference>
<organism evidence="1 2">
    <name type="scientific">Lepeophtheirus salmonis</name>
    <name type="common">Salmon louse</name>
    <name type="synonym">Caligus salmonis</name>
    <dbReference type="NCBI Taxonomy" id="72036"/>
    <lineage>
        <taxon>Eukaryota</taxon>
        <taxon>Metazoa</taxon>
        <taxon>Ecdysozoa</taxon>
        <taxon>Arthropoda</taxon>
        <taxon>Crustacea</taxon>
        <taxon>Multicrustacea</taxon>
        <taxon>Hexanauplia</taxon>
        <taxon>Copepoda</taxon>
        <taxon>Siphonostomatoida</taxon>
        <taxon>Caligidae</taxon>
        <taxon>Lepeophtheirus</taxon>
    </lineage>
</organism>
<protein>
    <submittedName>
        <fullName evidence="1">(salmon louse) hypothetical protein</fullName>
    </submittedName>
</protein>
<dbReference type="PANTHER" id="PTHR21261:SF15">
    <property type="entry name" value="BEATEN PATH IIIA, ISOFORM D-RELATED"/>
    <property type="match status" value="1"/>
</dbReference>
<evidence type="ECO:0000313" key="2">
    <source>
        <dbReference type="Proteomes" id="UP000675881"/>
    </source>
</evidence>
<dbReference type="InterPro" id="IPR013783">
    <property type="entry name" value="Ig-like_fold"/>
</dbReference>
<dbReference type="PANTHER" id="PTHR21261">
    <property type="entry name" value="BEAT PROTEIN"/>
    <property type="match status" value="1"/>
</dbReference>
<dbReference type="AlphaFoldDB" id="A0A7R8HEI6"/>
<dbReference type="Proteomes" id="UP000675881">
    <property type="component" value="Chromosome 9"/>
</dbReference>
<name>A0A7R8HEI6_LEPSM</name>
<evidence type="ECO:0000313" key="1">
    <source>
        <dbReference type="EMBL" id="CAF3045434.1"/>
    </source>
</evidence>
<sequence length="269" mass="30646">MNIKPSGILLTFLAIIRVPANGLYNLRVNIPEIAQRGRDVIFNCTYSLEADKLYAIKWYRGNYEIFRFVPSENPKKKTFPLLGFNVSVNLPDERPRITGVKDKYRIGDTITATCTSWQSHPPANLTWFINGEPARGGYLRRYDLRKEYDGTYTTVLGMHFEVLRQHMRNRVLKLKCTSTLLSVYWQSSEVEIKENAPHIGSIKESSDSSSLSNDIIEPKLKGKKKRKSKEDTSVEELTSHVLSSSAMNLLLPSVISIISSNILFFNIIL</sequence>
<accession>A0A7R8HEI6</accession>
<dbReference type="InterPro" id="IPR036179">
    <property type="entry name" value="Ig-like_dom_sf"/>
</dbReference>
<dbReference type="InterPro" id="IPR007110">
    <property type="entry name" value="Ig-like_dom"/>
</dbReference>